<reference evidence="7 8" key="1">
    <citation type="journal article" date="2015" name="Sci. Rep.">
        <title>Genome of the facultative scuticociliatosis pathogen Pseudocohnilembus persalinus provides insight into its virulence through horizontal gene transfer.</title>
        <authorList>
            <person name="Xiong J."/>
            <person name="Wang G."/>
            <person name="Cheng J."/>
            <person name="Tian M."/>
            <person name="Pan X."/>
            <person name="Warren A."/>
            <person name="Jiang C."/>
            <person name="Yuan D."/>
            <person name="Miao W."/>
        </authorList>
    </citation>
    <scope>NUCLEOTIDE SEQUENCE [LARGE SCALE GENOMIC DNA]</scope>
    <source>
        <strain evidence="7">36N120E</strain>
    </source>
</reference>
<proteinExistence type="predicted"/>
<evidence type="ECO:0000256" key="5">
    <source>
        <dbReference type="ARBA" id="ARBA00023136"/>
    </source>
</evidence>
<dbReference type="InterPro" id="IPR036259">
    <property type="entry name" value="MFS_trans_sf"/>
</dbReference>
<evidence type="ECO:0000313" key="8">
    <source>
        <dbReference type="Proteomes" id="UP000054937"/>
    </source>
</evidence>
<name>A0A0V0R2W2_PSEPJ</name>
<dbReference type="GO" id="GO:0016020">
    <property type="term" value="C:membrane"/>
    <property type="evidence" value="ECO:0007669"/>
    <property type="project" value="UniProtKB-SubCell"/>
</dbReference>
<keyword evidence="5 6" id="KW-0472">Membrane</keyword>
<dbReference type="EMBL" id="LDAU01000063">
    <property type="protein sequence ID" value="KRX08520.1"/>
    <property type="molecule type" value="Genomic_DNA"/>
</dbReference>
<evidence type="ECO:0000256" key="3">
    <source>
        <dbReference type="ARBA" id="ARBA00022692"/>
    </source>
</evidence>
<dbReference type="Pfam" id="PF07690">
    <property type="entry name" value="MFS_1"/>
    <property type="match status" value="1"/>
</dbReference>
<keyword evidence="8" id="KW-1185">Reference proteome</keyword>
<dbReference type="Gene3D" id="1.20.1250.20">
    <property type="entry name" value="MFS general substrate transporter like domains"/>
    <property type="match status" value="1"/>
</dbReference>
<comment type="caution">
    <text evidence="7">The sequence shown here is derived from an EMBL/GenBank/DDBJ whole genome shotgun (WGS) entry which is preliminary data.</text>
</comment>
<dbReference type="InterPro" id="IPR005829">
    <property type="entry name" value="Sugar_transporter_CS"/>
</dbReference>
<feature type="transmembrane region" description="Helical" evidence="6">
    <location>
        <begin position="229"/>
        <end position="254"/>
    </location>
</feature>
<dbReference type="GO" id="GO:0022857">
    <property type="term" value="F:transmembrane transporter activity"/>
    <property type="evidence" value="ECO:0007669"/>
    <property type="project" value="InterPro"/>
</dbReference>
<dbReference type="PANTHER" id="PTHR23511:SF5">
    <property type="entry name" value="MAJOR FACILITATOR-TYPE TRANSPORTER HXNZ-RELATED"/>
    <property type="match status" value="1"/>
</dbReference>
<dbReference type="PANTHER" id="PTHR23511">
    <property type="entry name" value="SYNAPTIC VESICLE GLYCOPROTEIN 2"/>
    <property type="match status" value="1"/>
</dbReference>
<evidence type="ECO:0000256" key="6">
    <source>
        <dbReference type="SAM" id="Phobius"/>
    </source>
</evidence>
<keyword evidence="4 6" id="KW-1133">Transmembrane helix</keyword>
<dbReference type="InterPro" id="IPR011701">
    <property type="entry name" value="MFS"/>
</dbReference>
<protein>
    <submittedName>
        <fullName evidence="7">Major facilitator superfamily domain, general substrate transporter</fullName>
    </submittedName>
</protein>
<evidence type="ECO:0000256" key="1">
    <source>
        <dbReference type="ARBA" id="ARBA00004141"/>
    </source>
</evidence>
<feature type="transmembrane region" description="Helical" evidence="6">
    <location>
        <begin position="120"/>
        <end position="153"/>
    </location>
</feature>
<keyword evidence="3 6" id="KW-0812">Transmembrane</keyword>
<dbReference type="Proteomes" id="UP000054937">
    <property type="component" value="Unassembled WGS sequence"/>
</dbReference>
<keyword evidence="2" id="KW-0813">Transport</keyword>
<dbReference type="InParanoid" id="A0A0V0R2W2"/>
<dbReference type="OrthoDB" id="4139357at2759"/>
<evidence type="ECO:0000313" key="7">
    <source>
        <dbReference type="EMBL" id="KRX08520.1"/>
    </source>
</evidence>
<comment type="subcellular location">
    <subcellularLocation>
        <location evidence="1">Membrane</location>
        <topology evidence="1">Multi-pass membrane protein</topology>
    </subcellularLocation>
</comment>
<feature type="transmembrane region" description="Helical" evidence="6">
    <location>
        <begin position="95"/>
        <end position="114"/>
    </location>
</feature>
<dbReference type="SUPFAM" id="SSF103473">
    <property type="entry name" value="MFS general substrate transporter"/>
    <property type="match status" value="1"/>
</dbReference>
<sequence length="315" mass="35734">MQDKKKECQNSENIFIDKQKSIQQIENNNYEKFQTLDSIFDKKVGMGKYQYLLLGSVSFSNFIEGIEGTLSGLYPGILKNEWELGDSQIELIGSFYYIGQFLGFATSSILADNLGRKNTLLLNTIVMFLTNIATLIYGFLVGNIIPVTSLIIGEMIPSQHRGRGMIFVGIFLVLGKIYCLVMASFFMDSIQTGKWRQLTLISAFPVVILFFVVYFFCDESPRLLIMKQAIALSFMAGVAGITSPVIPFLVYYLFTLNTYFVFYFSIALLIISIMAGLTIVNFISKQEQIDKCYEDETNQSIQDPNEYFNQNNLTN</sequence>
<feature type="transmembrane region" description="Helical" evidence="6">
    <location>
        <begin position="260"/>
        <end position="283"/>
    </location>
</feature>
<feature type="transmembrane region" description="Helical" evidence="6">
    <location>
        <begin position="165"/>
        <end position="186"/>
    </location>
</feature>
<feature type="transmembrane region" description="Helical" evidence="6">
    <location>
        <begin position="198"/>
        <end position="217"/>
    </location>
</feature>
<evidence type="ECO:0000256" key="4">
    <source>
        <dbReference type="ARBA" id="ARBA00022989"/>
    </source>
</evidence>
<dbReference type="PROSITE" id="PS00217">
    <property type="entry name" value="SUGAR_TRANSPORT_2"/>
    <property type="match status" value="1"/>
</dbReference>
<organism evidence="7 8">
    <name type="scientific">Pseudocohnilembus persalinus</name>
    <name type="common">Ciliate</name>
    <dbReference type="NCBI Taxonomy" id="266149"/>
    <lineage>
        <taxon>Eukaryota</taxon>
        <taxon>Sar</taxon>
        <taxon>Alveolata</taxon>
        <taxon>Ciliophora</taxon>
        <taxon>Intramacronucleata</taxon>
        <taxon>Oligohymenophorea</taxon>
        <taxon>Scuticociliatia</taxon>
        <taxon>Philasterida</taxon>
        <taxon>Pseudocohnilembidae</taxon>
        <taxon>Pseudocohnilembus</taxon>
    </lineage>
</organism>
<evidence type="ECO:0000256" key="2">
    <source>
        <dbReference type="ARBA" id="ARBA00022448"/>
    </source>
</evidence>
<accession>A0A0V0R2W2</accession>
<dbReference type="AlphaFoldDB" id="A0A0V0R2W2"/>
<gene>
    <name evidence="7" type="ORF">PPERSA_13001</name>
</gene>